<reference evidence="1 2" key="1">
    <citation type="journal article" date="2018" name="Cell">
        <title>The Chara Genome: Secondary Complexity and Implications for Plant Terrestrialization.</title>
        <authorList>
            <person name="Nishiyama T."/>
            <person name="Sakayama H."/>
            <person name="Vries J.D."/>
            <person name="Buschmann H."/>
            <person name="Saint-Marcoux D."/>
            <person name="Ullrich K.K."/>
            <person name="Haas F.B."/>
            <person name="Vanderstraeten L."/>
            <person name="Becker D."/>
            <person name="Lang D."/>
            <person name="Vosolsobe S."/>
            <person name="Rombauts S."/>
            <person name="Wilhelmsson P.K.I."/>
            <person name="Janitza P."/>
            <person name="Kern R."/>
            <person name="Heyl A."/>
            <person name="Rumpler F."/>
            <person name="Villalobos L.I.A.C."/>
            <person name="Clay J.M."/>
            <person name="Skokan R."/>
            <person name="Toyoda A."/>
            <person name="Suzuki Y."/>
            <person name="Kagoshima H."/>
            <person name="Schijlen E."/>
            <person name="Tajeshwar N."/>
            <person name="Catarino B."/>
            <person name="Hetherington A.J."/>
            <person name="Saltykova A."/>
            <person name="Bonnot C."/>
            <person name="Breuninger H."/>
            <person name="Symeonidi A."/>
            <person name="Radhakrishnan G.V."/>
            <person name="Van Nieuwerburgh F."/>
            <person name="Deforce D."/>
            <person name="Chang C."/>
            <person name="Karol K.G."/>
            <person name="Hedrich R."/>
            <person name="Ulvskov P."/>
            <person name="Glockner G."/>
            <person name="Delwiche C.F."/>
            <person name="Petrasek J."/>
            <person name="Van de Peer Y."/>
            <person name="Friml J."/>
            <person name="Beilby M."/>
            <person name="Dolan L."/>
            <person name="Kohara Y."/>
            <person name="Sugano S."/>
            <person name="Fujiyama A."/>
            <person name="Delaux P.-M."/>
            <person name="Quint M."/>
            <person name="TheiBen G."/>
            <person name="Hagemann M."/>
            <person name="Harholt J."/>
            <person name="Dunand C."/>
            <person name="Zachgo S."/>
            <person name="Langdale J."/>
            <person name="Maumus F."/>
            <person name="Straeten D.V.D."/>
            <person name="Gould S.B."/>
            <person name="Rensing S.A."/>
        </authorList>
    </citation>
    <scope>NUCLEOTIDE SEQUENCE [LARGE SCALE GENOMIC DNA]</scope>
    <source>
        <strain evidence="1 2">S276</strain>
    </source>
</reference>
<evidence type="ECO:0000313" key="2">
    <source>
        <dbReference type="Proteomes" id="UP000265515"/>
    </source>
</evidence>
<accession>A0A388LDF1</accession>
<keyword evidence="2" id="KW-1185">Reference proteome</keyword>
<dbReference type="Proteomes" id="UP000265515">
    <property type="component" value="Unassembled WGS sequence"/>
</dbReference>
<gene>
    <name evidence="1" type="ORF">CBR_g30607</name>
</gene>
<evidence type="ECO:0008006" key="3">
    <source>
        <dbReference type="Google" id="ProtNLM"/>
    </source>
</evidence>
<dbReference type="EMBL" id="BFEA01000340">
    <property type="protein sequence ID" value="GBG80242.1"/>
    <property type="molecule type" value="Genomic_DNA"/>
</dbReference>
<comment type="caution">
    <text evidence="1">The sequence shown here is derived from an EMBL/GenBank/DDBJ whole genome shotgun (WGS) entry which is preliminary data.</text>
</comment>
<evidence type="ECO:0000313" key="1">
    <source>
        <dbReference type="EMBL" id="GBG80242.1"/>
    </source>
</evidence>
<name>A0A388LDF1_CHABU</name>
<proteinExistence type="predicted"/>
<dbReference type="AlphaFoldDB" id="A0A388LDF1"/>
<dbReference type="PANTHER" id="PTHR36809">
    <property type="entry name" value="TRANSMEMBRANE PROTEIN"/>
    <property type="match status" value="1"/>
</dbReference>
<dbReference type="OrthoDB" id="2018625at2759"/>
<organism evidence="1 2">
    <name type="scientific">Chara braunii</name>
    <name type="common">Braun's stonewort</name>
    <dbReference type="NCBI Taxonomy" id="69332"/>
    <lineage>
        <taxon>Eukaryota</taxon>
        <taxon>Viridiplantae</taxon>
        <taxon>Streptophyta</taxon>
        <taxon>Charophyceae</taxon>
        <taxon>Charales</taxon>
        <taxon>Characeae</taxon>
        <taxon>Chara</taxon>
    </lineage>
</organism>
<dbReference type="Gramene" id="GBG80242">
    <property type="protein sequence ID" value="GBG80242"/>
    <property type="gene ID" value="CBR_g30607"/>
</dbReference>
<sequence>MPLPWCDVVTRTPAPVPVPVPVPATHGLSVHRAKIPRHGIARSFSAARFEHDHDRPGRRAAGRGALARTRAPASSIISRLNRRVNRAHAPDPRFRLDSLVAMRMHSVRGEKVLPEAGSNPSGCSCPVQRTSLADRDRAEGVRPQRHWRIRRRPVIEIAIGVRPRRRRCIRGRVGLATAVSRSGKRTSYDDAPLRLVRGRSLEKRGKLPVGRHGGVGKLRVGGSREGVRVRAGLDDVVGGLSGSEPSWEVAVGAVAGVVPFVIAAVEFGKRIAAQRRCHVCGGSGLVLKGRYYRKCGACGGFLPWLSWKRFFSG</sequence>
<dbReference type="PANTHER" id="PTHR36809:SF1">
    <property type="entry name" value="TRANSMEMBRANE PROTEIN"/>
    <property type="match status" value="1"/>
</dbReference>
<protein>
    <recommendedName>
        <fullName evidence="3">Viral late gene transcription factor 3 zinc ribbon domain-containing protein</fullName>
    </recommendedName>
</protein>